<feature type="transmembrane region" description="Helical" evidence="1">
    <location>
        <begin position="7"/>
        <end position="29"/>
    </location>
</feature>
<keyword evidence="1" id="KW-0472">Membrane</keyword>
<protein>
    <submittedName>
        <fullName evidence="2">Uncharacterized protein</fullName>
    </submittedName>
</protein>
<evidence type="ECO:0000313" key="3">
    <source>
        <dbReference type="Proteomes" id="UP001153069"/>
    </source>
</evidence>
<evidence type="ECO:0000313" key="2">
    <source>
        <dbReference type="EMBL" id="CAB9525921.1"/>
    </source>
</evidence>
<dbReference type="AlphaFoldDB" id="A0A9N8ERH7"/>
<proteinExistence type="predicted"/>
<dbReference type="Gene3D" id="3.40.50.300">
    <property type="entry name" value="P-loop containing nucleotide triphosphate hydrolases"/>
    <property type="match status" value="1"/>
</dbReference>
<comment type="caution">
    <text evidence="2">The sequence shown here is derived from an EMBL/GenBank/DDBJ whole genome shotgun (WGS) entry which is preliminary data.</text>
</comment>
<keyword evidence="1" id="KW-1133">Transmembrane helix</keyword>
<keyword evidence="1" id="KW-0812">Transmembrane</keyword>
<dbReference type="EMBL" id="CAICTM010001746">
    <property type="protein sequence ID" value="CAB9525921.1"/>
    <property type="molecule type" value="Genomic_DNA"/>
</dbReference>
<organism evidence="2 3">
    <name type="scientific">Seminavis robusta</name>
    <dbReference type="NCBI Taxonomy" id="568900"/>
    <lineage>
        <taxon>Eukaryota</taxon>
        <taxon>Sar</taxon>
        <taxon>Stramenopiles</taxon>
        <taxon>Ochrophyta</taxon>
        <taxon>Bacillariophyta</taxon>
        <taxon>Bacillariophyceae</taxon>
        <taxon>Bacillariophycidae</taxon>
        <taxon>Naviculales</taxon>
        <taxon>Naviculaceae</taxon>
        <taxon>Seminavis</taxon>
    </lineage>
</organism>
<dbReference type="OrthoDB" id="198018at2759"/>
<name>A0A9N8ERH7_9STRA</name>
<accession>A0A9N8ERH7</accession>
<reference evidence="2" key="1">
    <citation type="submission" date="2020-06" db="EMBL/GenBank/DDBJ databases">
        <authorList>
            <consortium name="Plant Systems Biology data submission"/>
        </authorList>
    </citation>
    <scope>NUCLEOTIDE SEQUENCE</scope>
    <source>
        <strain evidence="2">D6</strain>
    </source>
</reference>
<dbReference type="Proteomes" id="UP001153069">
    <property type="component" value="Unassembled WGS sequence"/>
</dbReference>
<gene>
    <name evidence="2" type="ORF">SEMRO_1748_G295160.1</name>
</gene>
<evidence type="ECO:0000256" key="1">
    <source>
        <dbReference type="SAM" id="Phobius"/>
    </source>
</evidence>
<dbReference type="InterPro" id="IPR027417">
    <property type="entry name" value="P-loop_NTPase"/>
</dbReference>
<sequence length="254" mass="29211">MNKFALLLLKALQVSILALVTWGLLPVVWLGSQLYGRPPNVLHIRTQASRYLHYTWTADLENDPPYPTGARIWLTLCIVEKCFMSRLVGLAWLLDQVLYGKQLQQMDVHNPFFVISGGRSGSTQLTRYLEQDADSFVAPSILMCMFPYLWLWRLVPKTIGRFVTPDQVREFLCQMVPKESLERHEMDPFQADTFDGAFLSHHLNAMSLNLGTTVGTMEFNLAEFAPHNRSLVEQDYVAFIDGIARKTLLHQWHR</sequence>
<keyword evidence="3" id="KW-1185">Reference proteome</keyword>